<reference evidence="2" key="1">
    <citation type="journal article" date="2015" name="Genome Announc.">
        <title>Draft Genome Sequence of an Anaerobic Ammonium-Oxidizing Bacterium, "Candidatus Brocadia sinica".</title>
        <authorList>
            <person name="Oshiki M."/>
            <person name="Shinyako-Hata K."/>
            <person name="Satoh H."/>
            <person name="Okabe S."/>
        </authorList>
    </citation>
    <scope>NUCLEOTIDE SEQUENCE [LARGE SCALE GENOMIC DNA]</scope>
    <source>
        <strain evidence="2">JPN1</strain>
    </source>
</reference>
<comment type="caution">
    <text evidence="1">The sequence shown here is derived from an EMBL/GenBank/DDBJ whole genome shotgun (WGS) entry which is preliminary data.</text>
</comment>
<organism evidence="1 2">
    <name type="scientific">Candidatus Brocadia sinica JPN1</name>
    <dbReference type="NCBI Taxonomy" id="1197129"/>
    <lineage>
        <taxon>Bacteria</taxon>
        <taxon>Pseudomonadati</taxon>
        <taxon>Planctomycetota</taxon>
        <taxon>Candidatus Brocadiia</taxon>
        <taxon>Candidatus Brocadiales</taxon>
        <taxon>Candidatus Brocadiaceae</taxon>
        <taxon>Candidatus Brocadia</taxon>
    </lineage>
</organism>
<dbReference type="EMBL" id="BAFN01000001">
    <property type="protein sequence ID" value="GAN32460.1"/>
    <property type="molecule type" value="Genomic_DNA"/>
</dbReference>
<dbReference type="RefSeq" id="WP_157842388.1">
    <property type="nucleotide sequence ID" value="NZ_BAFN01000001.1"/>
</dbReference>
<dbReference type="Proteomes" id="UP000032309">
    <property type="component" value="Unassembled WGS sequence"/>
</dbReference>
<gene>
    <name evidence="1" type="ORF">BROSI_A0975</name>
</gene>
<protein>
    <submittedName>
        <fullName evidence="1">Uncharacterized protein</fullName>
    </submittedName>
</protein>
<proteinExistence type="predicted"/>
<evidence type="ECO:0000313" key="2">
    <source>
        <dbReference type="Proteomes" id="UP000032309"/>
    </source>
</evidence>
<keyword evidence="2" id="KW-1185">Reference proteome</keyword>
<accession>A0ABQ0JUS6</accession>
<name>A0ABQ0JUS6_9BACT</name>
<sequence>MAVSSVFSTDMFSTKTNGLAYIILNVFPLNQKTRVIFSCLKTHRNEIVKYLKKNNFFDLKMLPNSLSKLILKKCENFVMASSVFDTFSQKQIEIIEKFFLFSVIDPDLNINDPRLYLFGRVE</sequence>
<evidence type="ECO:0000313" key="1">
    <source>
        <dbReference type="EMBL" id="GAN32460.1"/>
    </source>
</evidence>